<comment type="cofactor">
    <cofactor evidence="1 19">
        <name>Mg(2+)</name>
        <dbReference type="ChEBI" id="CHEBI:18420"/>
    </cofactor>
</comment>
<evidence type="ECO:0000256" key="8">
    <source>
        <dbReference type="ARBA" id="ARBA00022573"/>
    </source>
</evidence>
<dbReference type="EMBL" id="QQWG01000004">
    <property type="protein sequence ID" value="RRG22904.1"/>
    <property type="molecule type" value="Genomic_DNA"/>
</dbReference>
<dbReference type="PANTHER" id="PTHR34148">
    <property type="entry name" value="ADENOSYLCOBINAMIDE-GDP RIBAZOLETRANSFERASE"/>
    <property type="match status" value="1"/>
</dbReference>
<dbReference type="InterPro" id="IPR003805">
    <property type="entry name" value="CobS"/>
</dbReference>
<keyword evidence="10 19" id="KW-0812">Transmembrane</keyword>
<keyword evidence="7 19" id="KW-1003">Cell membrane</keyword>
<comment type="pathway">
    <text evidence="3 19">Cofactor biosynthesis; adenosylcobalamin biosynthesis; adenosylcobalamin from cob(II)yrinate a,c-diamide: step 7/7.</text>
</comment>
<dbReference type="NCBIfam" id="TIGR00317">
    <property type="entry name" value="cobS"/>
    <property type="match status" value="1"/>
</dbReference>
<sequence length="252" mass="28294">MFRELNIFFTALSFFTRIPFPKWAKFEKAYQHEAVKYFSIAGFIIGGLSGLVFAFCHWVLPFNISLVLCMVFTTLLTGALHEDGFMDVCDGFGGGWTKERILEIMKDSLVGAFGISGILFVVLARFFGMEAISASSLPVVLIVAHSLSRTLAGSLVNSHDYARVDHSKAKDYAHKLSRGNQVFLWLTGLLPILLFQDIKYFLIIIPAFIAKYLLGRYFQKWIGGYTGDCIGATQQVVEIVIYLSFYIISVHL</sequence>
<protein>
    <recommendedName>
        <fullName evidence="6 19">Adenosylcobinamide-GDP ribazoletransferase</fullName>
        <ecNumber evidence="5 19">2.7.8.26</ecNumber>
    </recommendedName>
    <alternativeName>
        <fullName evidence="16 19">Cobalamin synthase</fullName>
    </alternativeName>
    <alternativeName>
        <fullName evidence="15 19">Cobalamin-5'-phosphate synthase</fullName>
    </alternativeName>
</protein>
<evidence type="ECO:0000256" key="11">
    <source>
        <dbReference type="ARBA" id="ARBA00022842"/>
    </source>
</evidence>
<dbReference type="HAMAP" id="MF_00719">
    <property type="entry name" value="CobS"/>
    <property type="match status" value="1"/>
</dbReference>
<comment type="caution">
    <text evidence="20">The sequence shown here is derived from an EMBL/GenBank/DDBJ whole genome shotgun (WGS) entry which is preliminary data.</text>
</comment>
<keyword evidence="21" id="KW-1185">Reference proteome</keyword>
<dbReference type="EC" id="2.7.8.26" evidence="5 19"/>
<comment type="function">
    <text evidence="14 19">Joins adenosylcobinamide-GDP and alpha-ribazole to generate adenosylcobalamin (Ado-cobalamin). Also synthesizes adenosylcobalamin 5'-phosphate from adenosylcobinamide-GDP and alpha-ribazole 5'-phosphate.</text>
</comment>
<evidence type="ECO:0000313" key="20">
    <source>
        <dbReference type="EMBL" id="RRG22904.1"/>
    </source>
</evidence>
<evidence type="ECO:0000256" key="5">
    <source>
        <dbReference type="ARBA" id="ARBA00013200"/>
    </source>
</evidence>
<dbReference type="Proteomes" id="UP000285794">
    <property type="component" value="Unassembled WGS sequence"/>
</dbReference>
<accession>A0A425Y3R2</accession>
<feature type="transmembrane region" description="Helical" evidence="19">
    <location>
        <begin position="35"/>
        <end position="55"/>
    </location>
</feature>
<feature type="transmembrane region" description="Helical" evidence="19">
    <location>
        <begin position="108"/>
        <end position="128"/>
    </location>
</feature>
<evidence type="ECO:0000256" key="12">
    <source>
        <dbReference type="ARBA" id="ARBA00022989"/>
    </source>
</evidence>
<comment type="subcellular location">
    <subcellularLocation>
        <location evidence="2 19">Cell membrane</location>
        <topology evidence="2 19">Multi-pass membrane protein</topology>
    </subcellularLocation>
</comment>
<dbReference type="AlphaFoldDB" id="A0A425Y3R2"/>
<dbReference type="OrthoDB" id="9794626at2"/>
<evidence type="ECO:0000256" key="13">
    <source>
        <dbReference type="ARBA" id="ARBA00023136"/>
    </source>
</evidence>
<dbReference type="GO" id="GO:0008818">
    <property type="term" value="F:cobalamin 5'-phosphate synthase activity"/>
    <property type="evidence" value="ECO:0007669"/>
    <property type="project" value="UniProtKB-UniRule"/>
</dbReference>
<evidence type="ECO:0000256" key="15">
    <source>
        <dbReference type="ARBA" id="ARBA00032605"/>
    </source>
</evidence>
<evidence type="ECO:0000313" key="21">
    <source>
        <dbReference type="Proteomes" id="UP000285794"/>
    </source>
</evidence>
<comment type="similarity">
    <text evidence="4 19">Belongs to the CobS family.</text>
</comment>
<keyword evidence="11 19" id="KW-0460">Magnesium</keyword>
<dbReference type="NCBIfam" id="NF001277">
    <property type="entry name" value="PRK00235.1-3"/>
    <property type="match status" value="1"/>
</dbReference>
<evidence type="ECO:0000256" key="9">
    <source>
        <dbReference type="ARBA" id="ARBA00022679"/>
    </source>
</evidence>
<evidence type="ECO:0000256" key="3">
    <source>
        <dbReference type="ARBA" id="ARBA00004663"/>
    </source>
</evidence>
<evidence type="ECO:0000256" key="14">
    <source>
        <dbReference type="ARBA" id="ARBA00025228"/>
    </source>
</evidence>
<gene>
    <name evidence="19" type="primary">cobS</name>
    <name evidence="20" type="ORF">DWB61_05550</name>
</gene>
<evidence type="ECO:0000256" key="7">
    <source>
        <dbReference type="ARBA" id="ARBA00022475"/>
    </source>
</evidence>
<proteinExistence type="inferred from homology"/>
<evidence type="ECO:0000256" key="6">
    <source>
        <dbReference type="ARBA" id="ARBA00015850"/>
    </source>
</evidence>
<organism evidence="20 21">
    <name type="scientific">Ancylomarina euxinus</name>
    <dbReference type="NCBI Taxonomy" id="2283627"/>
    <lineage>
        <taxon>Bacteria</taxon>
        <taxon>Pseudomonadati</taxon>
        <taxon>Bacteroidota</taxon>
        <taxon>Bacteroidia</taxon>
        <taxon>Marinilabiliales</taxon>
        <taxon>Marinifilaceae</taxon>
        <taxon>Ancylomarina</taxon>
    </lineage>
</organism>
<reference evidence="20 21" key="1">
    <citation type="submission" date="2018-07" db="EMBL/GenBank/DDBJ databases">
        <title>Draft genome sequence of Ancylomarina sp. M1P.</title>
        <authorList>
            <person name="Yadav S."/>
            <person name="Villanueva L."/>
            <person name="Damste J.S.S."/>
        </authorList>
    </citation>
    <scope>NUCLEOTIDE SEQUENCE [LARGE SCALE GENOMIC DNA]</scope>
    <source>
        <strain evidence="20 21">M1P</strain>
    </source>
</reference>
<evidence type="ECO:0000256" key="17">
    <source>
        <dbReference type="ARBA" id="ARBA00048623"/>
    </source>
</evidence>
<evidence type="ECO:0000256" key="4">
    <source>
        <dbReference type="ARBA" id="ARBA00010561"/>
    </source>
</evidence>
<keyword evidence="9 19" id="KW-0808">Transferase</keyword>
<comment type="catalytic activity">
    <reaction evidence="18 19">
        <text>alpha-ribazole 5'-phosphate + adenosylcob(III)inamide-GDP = adenosylcob(III)alamin 5'-phosphate + GMP + H(+)</text>
        <dbReference type="Rhea" id="RHEA:23560"/>
        <dbReference type="ChEBI" id="CHEBI:15378"/>
        <dbReference type="ChEBI" id="CHEBI:57918"/>
        <dbReference type="ChEBI" id="CHEBI:58115"/>
        <dbReference type="ChEBI" id="CHEBI:60487"/>
        <dbReference type="ChEBI" id="CHEBI:60493"/>
        <dbReference type="EC" id="2.7.8.26"/>
    </reaction>
</comment>
<evidence type="ECO:0000256" key="16">
    <source>
        <dbReference type="ARBA" id="ARBA00032853"/>
    </source>
</evidence>
<comment type="catalytic activity">
    <reaction evidence="17 19">
        <text>alpha-ribazole + adenosylcob(III)inamide-GDP = adenosylcob(III)alamin + GMP + H(+)</text>
        <dbReference type="Rhea" id="RHEA:16049"/>
        <dbReference type="ChEBI" id="CHEBI:10329"/>
        <dbReference type="ChEBI" id="CHEBI:15378"/>
        <dbReference type="ChEBI" id="CHEBI:18408"/>
        <dbReference type="ChEBI" id="CHEBI:58115"/>
        <dbReference type="ChEBI" id="CHEBI:60487"/>
        <dbReference type="EC" id="2.7.8.26"/>
    </reaction>
</comment>
<feature type="transmembrane region" description="Helical" evidence="19">
    <location>
        <begin position="182"/>
        <end position="210"/>
    </location>
</feature>
<evidence type="ECO:0000256" key="10">
    <source>
        <dbReference type="ARBA" id="ARBA00022692"/>
    </source>
</evidence>
<evidence type="ECO:0000256" key="1">
    <source>
        <dbReference type="ARBA" id="ARBA00001946"/>
    </source>
</evidence>
<evidence type="ECO:0000256" key="18">
    <source>
        <dbReference type="ARBA" id="ARBA00049504"/>
    </source>
</evidence>
<dbReference type="PANTHER" id="PTHR34148:SF1">
    <property type="entry name" value="ADENOSYLCOBINAMIDE-GDP RIBAZOLETRANSFERASE"/>
    <property type="match status" value="1"/>
</dbReference>
<evidence type="ECO:0000256" key="2">
    <source>
        <dbReference type="ARBA" id="ARBA00004651"/>
    </source>
</evidence>
<keyword evidence="12 19" id="KW-1133">Transmembrane helix</keyword>
<name>A0A425Y3R2_9BACT</name>
<evidence type="ECO:0000256" key="19">
    <source>
        <dbReference type="HAMAP-Rule" id="MF_00719"/>
    </source>
</evidence>
<dbReference type="RefSeq" id="WP_125029904.1">
    <property type="nucleotide sequence ID" value="NZ_JAPXVP010000004.1"/>
</dbReference>
<dbReference type="GO" id="GO:0005886">
    <property type="term" value="C:plasma membrane"/>
    <property type="evidence" value="ECO:0007669"/>
    <property type="project" value="UniProtKB-SubCell"/>
</dbReference>
<dbReference type="Pfam" id="PF02654">
    <property type="entry name" value="CobS"/>
    <property type="match status" value="1"/>
</dbReference>
<feature type="transmembrane region" description="Helical" evidence="19">
    <location>
        <begin position="61"/>
        <end position="80"/>
    </location>
</feature>
<dbReference type="UniPathway" id="UPA00148">
    <property type="reaction ID" value="UER00238"/>
</dbReference>
<keyword evidence="13 19" id="KW-0472">Membrane</keyword>
<dbReference type="GO" id="GO:0051073">
    <property type="term" value="F:adenosylcobinamide-GDP ribazoletransferase activity"/>
    <property type="evidence" value="ECO:0007669"/>
    <property type="project" value="UniProtKB-UniRule"/>
</dbReference>
<keyword evidence="8 19" id="KW-0169">Cobalamin biosynthesis</keyword>
<dbReference type="GO" id="GO:0009236">
    <property type="term" value="P:cobalamin biosynthetic process"/>
    <property type="evidence" value="ECO:0007669"/>
    <property type="project" value="UniProtKB-UniRule"/>
</dbReference>